<accession>A0A645B170</accession>
<dbReference type="AlphaFoldDB" id="A0A645B170"/>
<dbReference type="InterPro" id="IPR036986">
    <property type="entry name" value="S4_RNA-bd_sf"/>
</dbReference>
<evidence type="ECO:0000256" key="3">
    <source>
        <dbReference type="ARBA" id="ARBA00022884"/>
    </source>
</evidence>
<dbReference type="GO" id="GO:0015935">
    <property type="term" value="C:small ribosomal subunit"/>
    <property type="evidence" value="ECO:0007669"/>
    <property type="project" value="InterPro"/>
</dbReference>
<dbReference type="GO" id="GO:0003735">
    <property type="term" value="F:structural constituent of ribosome"/>
    <property type="evidence" value="ECO:0007669"/>
    <property type="project" value="InterPro"/>
</dbReference>
<dbReference type="InterPro" id="IPR022801">
    <property type="entry name" value="Ribosomal_uS4"/>
</dbReference>
<evidence type="ECO:0000259" key="6">
    <source>
        <dbReference type="SMART" id="SM00363"/>
    </source>
</evidence>
<gene>
    <name evidence="8" type="primary">rpsD_33</name>
    <name evidence="8" type="ORF">SDC9_103720</name>
</gene>
<keyword evidence="3" id="KW-0694">RNA-binding</keyword>
<keyword evidence="5" id="KW-0687">Ribonucleoprotein</keyword>
<dbReference type="GO" id="GO:0019843">
    <property type="term" value="F:rRNA binding"/>
    <property type="evidence" value="ECO:0007669"/>
    <property type="project" value="UniProtKB-KW"/>
</dbReference>
<dbReference type="Gene3D" id="3.10.290.10">
    <property type="entry name" value="RNA-binding S4 domain"/>
    <property type="match status" value="1"/>
</dbReference>
<keyword evidence="4 8" id="KW-0689">Ribosomal protein</keyword>
<dbReference type="SUPFAM" id="SSF55174">
    <property type="entry name" value="Alpha-L RNA-binding motif"/>
    <property type="match status" value="1"/>
</dbReference>
<protein>
    <submittedName>
        <fullName evidence="8">30S ribosomal protein S4</fullName>
    </submittedName>
</protein>
<proteinExistence type="inferred from homology"/>
<dbReference type="FunFam" id="1.10.1050.10:FF:000001">
    <property type="entry name" value="30S ribosomal protein S4"/>
    <property type="match status" value="1"/>
</dbReference>
<feature type="domain" description="RNA-binding S4" evidence="6">
    <location>
        <begin position="98"/>
        <end position="160"/>
    </location>
</feature>
<dbReference type="GO" id="GO:0042274">
    <property type="term" value="P:ribosomal small subunit biogenesis"/>
    <property type="evidence" value="ECO:0007669"/>
    <property type="project" value="TreeGrafter"/>
</dbReference>
<dbReference type="SMART" id="SM01390">
    <property type="entry name" value="Ribosomal_S4"/>
    <property type="match status" value="1"/>
</dbReference>
<evidence type="ECO:0000259" key="7">
    <source>
        <dbReference type="SMART" id="SM01390"/>
    </source>
</evidence>
<reference evidence="8" key="1">
    <citation type="submission" date="2019-08" db="EMBL/GenBank/DDBJ databases">
        <authorList>
            <person name="Kucharzyk K."/>
            <person name="Murdoch R.W."/>
            <person name="Higgins S."/>
            <person name="Loffler F."/>
        </authorList>
    </citation>
    <scope>NUCLEOTIDE SEQUENCE</scope>
</reference>
<keyword evidence="2" id="KW-0699">rRNA-binding</keyword>
<organism evidence="8">
    <name type="scientific">bioreactor metagenome</name>
    <dbReference type="NCBI Taxonomy" id="1076179"/>
    <lineage>
        <taxon>unclassified sequences</taxon>
        <taxon>metagenomes</taxon>
        <taxon>ecological metagenomes</taxon>
    </lineage>
</organism>
<dbReference type="HAMAP" id="MF_01306_B">
    <property type="entry name" value="Ribosomal_uS4_B"/>
    <property type="match status" value="1"/>
</dbReference>
<name>A0A645B170_9ZZZZ</name>
<evidence type="ECO:0000313" key="8">
    <source>
        <dbReference type="EMBL" id="MPM56903.1"/>
    </source>
</evidence>
<dbReference type="NCBIfam" id="NF003717">
    <property type="entry name" value="PRK05327.1"/>
    <property type="match status" value="1"/>
</dbReference>
<dbReference type="EMBL" id="VSSQ01015994">
    <property type="protein sequence ID" value="MPM56903.1"/>
    <property type="molecule type" value="Genomic_DNA"/>
</dbReference>
<dbReference type="PROSITE" id="PS50889">
    <property type="entry name" value="S4"/>
    <property type="match status" value="1"/>
</dbReference>
<evidence type="ECO:0000256" key="5">
    <source>
        <dbReference type="ARBA" id="ARBA00023274"/>
    </source>
</evidence>
<dbReference type="NCBIfam" id="TIGR01017">
    <property type="entry name" value="rpsD_bact"/>
    <property type="match status" value="1"/>
</dbReference>
<feature type="domain" description="Small ribosomal subunit protein uS4 N-terminal" evidence="7">
    <location>
        <begin position="3"/>
        <end position="97"/>
    </location>
</feature>
<comment type="similarity">
    <text evidence="1">Belongs to the universal ribosomal protein uS4 family.</text>
</comment>
<dbReference type="Pfam" id="PF00163">
    <property type="entry name" value="Ribosomal_S4"/>
    <property type="match status" value="1"/>
</dbReference>
<dbReference type="FunFam" id="3.10.290.10:FF:000001">
    <property type="entry name" value="30S ribosomal protein S4"/>
    <property type="match status" value="1"/>
</dbReference>
<evidence type="ECO:0000256" key="2">
    <source>
        <dbReference type="ARBA" id="ARBA00022730"/>
    </source>
</evidence>
<sequence>MAKYTGPACRQCRREGCKMFLKGDRCYTGKCAIEKRNQIPGQHAQGRKNVKEYGLQLREKQKAKRYYGILETQFRNYFKKAEKREGMTGDNLLILIERRFDNVIYRAGFAESRRDARQLVLHGHFTLNGKKANIPSMTLSAGDVVALKASSRDLPKFKAVAESIEGKSSVKWLDVNKENLTATITALPARGDIDFEIQDNLIVELYSK</sequence>
<dbReference type="Gene3D" id="1.10.1050.10">
    <property type="entry name" value="Ribosomal Protein S4 Delta 41, Chain A, domain 1"/>
    <property type="match status" value="1"/>
</dbReference>
<dbReference type="InterPro" id="IPR002942">
    <property type="entry name" value="S4_RNA-bd"/>
</dbReference>
<dbReference type="InterPro" id="IPR001912">
    <property type="entry name" value="Ribosomal_uS4_N"/>
</dbReference>
<dbReference type="SMART" id="SM00363">
    <property type="entry name" value="S4"/>
    <property type="match status" value="1"/>
</dbReference>
<dbReference type="PANTHER" id="PTHR11831:SF4">
    <property type="entry name" value="SMALL RIBOSOMAL SUBUNIT PROTEIN US4M"/>
    <property type="match status" value="1"/>
</dbReference>
<evidence type="ECO:0000256" key="4">
    <source>
        <dbReference type="ARBA" id="ARBA00022980"/>
    </source>
</evidence>
<dbReference type="GO" id="GO:0006412">
    <property type="term" value="P:translation"/>
    <property type="evidence" value="ECO:0007669"/>
    <property type="project" value="InterPro"/>
</dbReference>
<dbReference type="InterPro" id="IPR005709">
    <property type="entry name" value="Ribosomal_uS4_bac-type"/>
</dbReference>
<dbReference type="CDD" id="cd00165">
    <property type="entry name" value="S4"/>
    <property type="match status" value="1"/>
</dbReference>
<dbReference type="Pfam" id="PF01479">
    <property type="entry name" value="S4"/>
    <property type="match status" value="1"/>
</dbReference>
<dbReference type="PANTHER" id="PTHR11831">
    <property type="entry name" value="30S 40S RIBOSOMAL PROTEIN"/>
    <property type="match status" value="1"/>
</dbReference>
<evidence type="ECO:0000256" key="1">
    <source>
        <dbReference type="ARBA" id="ARBA00007465"/>
    </source>
</evidence>
<comment type="caution">
    <text evidence="8">The sequence shown here is derived from an EMBL/GenBank/DDBJ whole genome shotgun (WGS) entry which is preliminary data.</text>
</comment>